<dbReference type="Proteomes" id="UP000218160">
    <property type="component" value="Chromosome 1"/>
</dbReference>
<proteinExistence type="predicted"/>
<keyword evidence="2" id="KW-1185">Reference proteome</keyword>
<protein>
    <recommendedName>
        <fullName evidence="3">Mobile element protein</fullName>
    </recommendedName>
</protein>
<accession>A0A291BA83</accession>
<evidence type="ECO:0008006" key="3">
    <source>
        <dbReference type="Google" id="ProtNLM"/>
    </source>
</evidence>
<name>A0A291BA83_9GAMM</name>
<organism evidence="1 2">
    <name type="scientific">Candidatus Enterovibrio altilux</name>
    <dbReference type="NCBI Taxonomy" id="1927128"/>
    <lineage>
        <taxon>Bacteria</taxon>
        <taxon>Pseudomonadati</taxon>
        <taxon>Pseudomonadota</taxon>
        <taxon>Gammaproteobacteria</taxon>
        <taxon>Vibrionales</taxon>
        <taxon>Vibrionaceae</taxon>
        <taxon>Enterovibrio</taxon>
    </lineage>
</organism>
<dbReference type="EMBL" id="CP020660">
    <property type="protein sequence ID" value="ATF09916.1"/>
    <property type="molecule type" value="Genomic_DNA"/>
</dbReference>
<reference evidence="2" key="1">
    <citation type="submission" date="2017-04" db="EMBL/GenBank/DDBJ databases">
        <title>Genome evolution of the luminous symbionts of deep sea anglerfish.</title>
        <authorList>
            <person name="Hendry T.A."/>
        </authorList>
    </citation>
    <scope>NUCLEOTIDE SEQUENCE [LARGE SCALE GENOMIC DNA]</scope>
</reference>
<sequence>MHSKQVKMVDVTFKTKNAGSIQHVVIHFTEPKVYDEEE</sequence>
<dbReference type="KEGG" id="elux:BTN50_1440"/>
<gene>
    <name evidence="1" type="ORF">BTN50_1440</name>
</gene>
<evidence type="ECO:0000313" key="1">
    <source>
        <dbReference type="EMBL" id="ATF09916.1"/>
    </source>
</evidence>
<dbReference type="AlphaFoldDB" id="A0A291BA83"/>
<evidence type="ECO:0000313" key="2">
    <source>
        <dbReference type="Proteomes" id="UP000218160"/>
    </source>
</evidence>